<dbReference type="PANTHER" id="PTHR10039">
    <property type="entry name" value="AMELOGENIN"/>
    <property type="match status" value="1"/>
</dbReference>
<name>A0A9W8SA44_9HYPO</name>
<dbReference type="SUPFAM" id="SSF48403">
    <property type="entry name" value="Ankyrin repeat"/>
    <property type="match status" value="2"/>
</dbReference>
<dbReference type="PANTHER" id="PTHR10039:SF15">
    <property type="entry name" value="NACHT DOMAIN-CONTAINING PROTEIN"/>
    <property type="match status" value="1"/>
</dbReference>
<proteinExistence type="predicted"/>
<feature type="repeat" description="ANK" evidence="2">
    <location>
        <begin position="944"/>
        <end position="976"/>
    </location>
</feature>
<dbReference type="SUPFAM" id="SSF52540">
    <property type="entry name" value="P-loop containing nucleoside triphosphate hydrolases"/>
    <property type="match status" value="1"/>
</dbReference>
<dbReference type="InterPro" id="IPR031348">
    <property type="entry name" value="PigL_N"/>
</dbReference>
<dbReference type="PROSITE" id="PS50297">
    <property type="entry name" value="ANK_REP_REGION"/>
    <property type="match status" value="3"/>
</dbReference>
<protein>
    <recommendedName>
        <fullName evidence="7">Ankyrin</fullName>
    </recommendedName>
</protein>
<dbReference type="Gene3D" id="1.25.40.20">
    <property type="entry name" value="Ankyrin repeat-containing domain"/>
    <property type="match status" value="3"/>
</dbReference>
<dbReference type="Pfam" id="PF24883">
    <property type="entry name" value="NPHP3_N"/>
    <property type="match status" value="1"/>
</dbReference>
<dbReference type="InterPro" id="IPR002110">
    <property type="entry name" value="Ankyrin_rpt"/>
</dbReference>
<dbReference type="Pfam" id="PF00023">
    <property type="entry name" value="Ank"/>
    <property type="match status" value="1"/>
</dbReference>
<dbReference type="EMBL" id="JAOQAZ010000004">
    <property type="protein sequence ID" value="KAJ4267203.1"/>
    <property type="molecule type" value="Genomic_DNA"/>
</dbReference>
<keyword evidence="1" id="KW-0677">Repeat</keyword>
<dbReference type="Pfam" id="PF17111">
    <property type="entry name" value="PigL_N"/>
    <property type="match status" value="1"/>
</dbReference>
<reference evidence="5" key="1">
    <citation type="submission" date="2022-09" db="EMBL/GenBank/DDBJ databases">
        <title>Fusarium specimens isolated from Avocado Roots.</title>
        <authorList>
            <person name="Stajich J."/>
            <person name="Roper C."/>
            <person name="Heimlech-Rivalta G."/>
        </authorList>
    </citation>
    <scope>NUCLEOTIDE SEQUENCE</scope>
    <source>
        <strain evidence="5">CF00136</strain>
    </source>
</reference>
<dbReference type="Pfam" id="PF12796">
    <property type="entry name" value="Ank_2"/>
    <property type="match status" value="1"/>
</dbReference>
<evidence type="ECO:0000259" key="4">
    <source>
        <dbReference type="Pfam" id="PF24883"/>
    </source>
</evidence>
<dbReference type="Gene3D" id="3.40.50.300">
    <property type="entry name" value="P-loop containing nucleotide triphosphate hydrolases"/>
    <property type="match status" value="1"/>
</dbReference>
<comment type="caution">
    <text evidence="5">The sequence shown here is derived from an EMBL/GenBank/DDBJ whole genome shotgun (WGS) entry which is preliminary data.</text>
</comment>
<dbReference type="SMART" id="SM00248">
    <property type="entry name" value="ANK"/>
    <property type="match status" value="8"/>
</dbReference>
<gene>
    <name evidence="5" type="ORF">NW762_003304</name>
</gene>
<feature type="repeat" description="ANK" evidence="2">
    <location>
        <begin position="1571"/>
        <end position="1596"/>
    </location>
</feature>
<evidence type="ECO:0000256" key="2">
    <source>
        <dbReference type="PROSITE-ProRule" id="PRU00023"/>
    </source>
</evidence>
<feature type="domain" description="Nephrocystin 3-like N-terminal" evidence="4">
    <location>
        <begin position="210"/>
        <end position="375"/>
    </location>
</feature>
<evidence type="ECO:0000259" key="3">
    <source>
        <dbReference type="Pfam" id="PF17111"/>
    </source>
</evidence>
<organism evidence="5 6">
    <name type="scientific">Fusarium torreyae</name>
    <dbReference type="NCBI Taxonomy" id="1237075"/>
    <lineage>
        <taxon>Eukaryota</taxon>
        <taxon>Fungi</taxon>
        <taxon>Dikarya</taxon>
        <taxon>Ascomycota</taxon>
        <taxon>Pezizomycotina</taxon>
        <taxon>Sordariomycetes</taxon>
        <taxon>Hypocreomycetidae</taxon>
        <taxon>Hypocreales</taxon>
        <taxon>Nectriaceae</taxon>
        <taxon>Fusarium</taxon>
    </lineage>
</organism>
<sequence length="1787" mass="199467">MADPLSLAASIAGLISLADIAFKYAYKFVRAAKDAKDDILSLADEINNLASVLRVLGALASDLEADGDQFDPTLRNHYLNHCFKTLTRIETRVKKAVDSFTRSKLAGIYRQLKWPFSSSETKDLLAELSRHKETINVALAADSMRKLQLSLSKSDELGKKVSAIGEVVRRIEINTLIDVNERKQRVLDYFMKRNPQPNLETSIKLRHSMTGLWLTESPTFVRWLETPSSKLWLTGIPGAGKTVLAGSVIQEALSRSQSTQGIGVAFFFCDYKDSVTWQTVNILGAVASQLARQKDEVFDILSCYHEDLNPPRGLPQTPDPFELLARINRMSELFDHTVIVVDGLDECGDSTDDVLEILVQLTDYSERTSLAIFSRDHFNIRLQLEQDFEVVPIAAHTNDIQLYVNSEVEKRIRAKQLQITNVDIREEIQEVLVRRADGMWVVCQLDYLCECAHDEERREALNKLPPDLPESYRRLLERVNRCSPRVQEIVQMCLHFMTLTKPRLTILELRQAVSAPSAVGEALSESNTVSEQEITRRCSSLIRKSQDGKYFEFAHFSVQEFLEDKRAVSCVTGLEKYWISDSTVRSLLAEQCLRFLLLKNFDTLPTRFEELTSVIHARDESYPFYRHAAVEWIKLTGNGLGDSTILALVRSLFKRSKHANFILWAIEVLERVIIDTGVPKLSGDAQEPSRQAWKIATDPSFRPLHMAAALNLPEICGSLYQSEPSANHRFCSASCLDLALVSVLAIPGMANLRGYKIVEYEIASTARYEFLPSAKRRNATIESLIKVGERPSDRSLSPNTVSVFSITCIFAAVFNDLSPVTKVLSCNIIPLQSEIQILGNWINSIGAFDPLAEVSGRTLLGHLDATNAFKSDWGKEIGSIIWSWALKRSFSFTSDSNLIVTGVSTSEDALITRLVSAISSDDVDVTARCLADERLDKHASYTDGGHTLLHLAVIHNAFRVLRLLVAEGCDPYAQTTRGDMPIHHCERRYGPRPFKVFKDLGISLLSQNKSGYNIWHFWVMDEPINYQFAYDMFELDPESTILGLQAKTTEGDTPLRLVLGRLRVINGAVQSSKAQSLALVCSRIANSWQNHGKVLKKERDLRTSPAINDAVETNPEFEAMVNTDDVPLHNFGPYTTLESVKLLLALYPQGASCRFKGKLPVEHYIMALLRSHEAPMEEIVEALFPQNVMESQSGAETSLWNFVCNSISNATHGNVFQGCENYHYGAKKGLFDAVLSIMLRLGAMKAYEQQFKESGLVPLLARFRASTQHTDNSDQCGCPSLSTIRDIGLQTEFWAGMKDLESTSRLFQAAIFDGELEMIRILLKHNVNSNVRVNGSSPIEVAFDAPVARRICSSDGGTALFKELIDQANSEDLKQTSPNAEKSSLLHRLATSEDADSILWLAEVLVQRGLNINQVGAGYRVESALTHHLRKSSFQFAEHFLKLGANPSNNDESPYHAINLAITQDNVAFLRTVLAQANNASMPVNWNVPVDFDIEHLDQNVRITQGNAIHLACSKGSTDCLEFLIYERLVTQDWVSAEGFTPVHAAAFEGSTTALQILLTNGFNSMTESRFGYTPLRMAVRGGSLPAVECLLDHGAFDSFDTLGKTSRRFAFELGFGSIVELLDKAAEGGGKPRQDTQKRGLSRQQAKRFTMALEQAVRENDYYTLEMIVDSGGSIDKPLCSDEGGSALILALELENRKMAKWLLNHEASTLTTKHTNGVEDSVIEIASARANLTDLLPELMVFYLVEGGDLICGDDFPFHDAVWNHNDKGLECLLHTVEHVFKQNW</sequence>
<keyword evidence="6" id="KW-1185">Reference proteome</keyword>
<evidence type="ECO:0000256" key="1">
    <source>
        <dbReference type="ARBA" id="ARBA00022737"/>
    </source>
</evidence>
<feature type="domain" description="Azaphilone pigments biosynthesis cluster protein L N-terminal" evidence="3">
    <location>
        <begin position="2"/>
        <end position="151"/>
    </location>
</feature>
<dbReference type="Proteomes" id="UP001152049">
    <property type="component" value="Unassembled WGS sequence"/>
</dbReference>
<dbReference type="InterPro" id="IPR036770">
    <property type="entry name" value="Ankyrin_rpt-contain_sf"/>
</dbReference>
<keyword evidence="2" id="KW-0040">ANK repeat</keyword>
<dbReference type="InterPro" id="IPR056884">
    <property type="entry name" value="NPHP3-like_N"/>
</dbReference>
<evidence type="ECO:0008006" key="7">
    <source>
        <dbReference type="Google" id="ProtNLM"/>
    </source>
</evidence>
<dbReference type="InterPro" id="IPR027417">
    <property type="entry name" value="P-loop_NTPase"/>
</dbReference>
<dbReference type="OrthoDB" id="194358at2759"/>
<evidence type="ECO:0000313" key="6">
    <source>
        <dbReference type="Proteomes" id="UP001152049"/>
    </source>
</evidence>
<evidence type="ECO:0000313" key="5">
    <source>
        <dbReference type="EMBL" id="KAJ4267203.1"/>
    </source>
</evidence>
<dbReference type="PROSITE" id="PS50088">
    <property type="entry name" value="ANK_REPEAT"/>
    <property type="match status" value="3"/>
</dbReference>
<accession>A0A9W8SA44</accession>
<feature type="repeat" description="ANK" evidence="2">
    <location>
        <begin position="1538"/>
        <end position="1570"/>
    </location>
</feature>